<dbReference type="EMBL" id="CP074405">
    <property type="protein sequence ID" value="QVI63564.1"/>
    <property type="molecule type" value="Genomic_DNA"/>
</dbReference>
<evidence type="ECO:0000256" key="1">
    <source>
        <dbReference type="SAM" id="MobiDB-lite"/>
    </source>
</evidence>
<organism evidence="2 3">
    <name type="scientific">Cellulomonas wangleii</name>
    <dbReference type="NCBI Taxonomy" id="2816956"/>
    <lineage>
        <taxon>Bacteria</taxon>
        <taxon>Bacillati</taxon>
        <taxon>Actinomycetota</taxon>
        <taxon>Actinomycetes</taxon>
        <taxon>Micrococcales</taxon>
        <taxon>Cellulomonadaceae</taxon>
        <taxon>Cellulomonas</taxon>
    </lineage>
</organism>
<evidence type="ECO:0000313" key="3">
    <source>
        <dbReference type="Proteomes" id="UP000677804"/>
    </source>
</evidence>
<proteinExistence type="predicted"/>
<protein>
    <submittedName>
        <fullName evidence="2">Uncharacterized protein</fullName>
    </submittedName>
</protein>
<keyword evidence="3" id="KW-1185">Reference proteome</keyword>
<feature type="region of interest" description="Disordered" evidence="1">
    <location>
        <begin position="20"/>
        <end position="69"/>
    </location>
</feature>
<sequence>MHPSTTYDIHRQEHLERLRGLALERANDEARTTRSDARGRPPDPARSPAAARRPAPARRYTRRTPHVAP</sequence>
<gene>
    <name evidence="2" type="ORF">KG103_06820</name>
</gene>
<feature type="compositionally biased region" description="Basic residues" evidence="1">
    <location>
        <begin position="55"/>
        <end position="69"/>
    </location>
</feature>
<dbReference type="RefSeq" id="WP_207340635.1">
    <property type="nucleotide sequence ID" value="NZ_CP074405.1"/>
</dbReference>
<accession>A0ABX8D7Z9</accession>
<dbReference type="Proteomes" id="UP000677804">
    <property type="component" value="Chromosome"/>
</dbReference>
<reference evidence="2 3" key="1">
    <citation type="submission" date="2021-05" db="EMBL/GenBank/DDBJ databases">
        <title>Novel species in genus Cellulomonas.</title>
        <authorList>
            <person name="Zhang G."/>
        </authorList>
    </citation>
    <scope>NUCLEOTIDE SEQUENCE [LARGE SCALE GENOMIC DNA]</scope>
    <source>
        <strain evidence="3">zg-ZUI222</strain>
    </source>
</reference>
<evidence type="ECO:0000313" key="2">
    <source>
        <dbReference type="EMBL" id="QVI63564.1"/>
    </source>
</evidence>
<name>A0ABX8D7Z9_9CELL</name>
<feature type="compositionally biased region" description="Basic and acidic residues" evidence="1">
    <location>
        <begin position="25"/>
        <end position="43"/>
    </location>
</feature>